<dbReference type="Proteomes" id="UP000183038">
    <property type="component" value="Unassembled WGS sequence"/>
</dbReference>
<accession>A0A1H4SGV1</accession>
<dbReference type="EMBL" id="FNTB01000001">
    <property type="protein sequence ID" value="SEC43318.1"/>
    <property type="molecule type" value="Genomic_DNA"/>
</dbReference>
<feature type="compositionally biased region" description="Gly residues" evidence="1">
    <location>
        <begin position="195"/>
        <end position="223"/>
    </location>
</feature>
<name>A0A1H4SGV1_9FLAO</name>
<feature type="region of interest" description="Disordered" evidence="1">
    <location>
        <begin position="183"/>
        <end position="247"/>
    </location>
</feature>
<reference evidence="2 3" key="1">
    <citation type="submission" date="2016-10" db="EMBL/GenBank/DDBJ databases">
        <authorList>
            <person name="de Groot N.N."/>
        </authorList>
    </citation>
    <scope>NUCLEOTIDE SEQUENCE [LARGE SCALE GENOMIC DNA]</scope>
    <source>
        <strain evidence="2 3">MAR_2009_71</strain>
    </source>
</reference>
<dbReference type="AlphaFoldDB" id="A0A1H4SGV1"/>
<proteinExistence type="predicted"/>
<feature type="region of interest" description="Disordered" evidence="1">
    <location>
        <begin position="74"/>
        <end position="106"/>
    </location>
</feature>
<evidence type="ECO:0000256" key="1">
    <source>
        <dbReference type="SAM" id="MobiDB-lite"/>
    </source>
</evidence>
<dbReference type="RefSeq" id="WP_175518905.1">
    <property type="nucleotide sequence ID" value="NZ_FNTB01000001.1"/>
</dbReference>
<evidence type="ECO:0000313" key="3">
    <source>
        <dbReference type="Proteomes" id="UP000183038"/>
    </source>
</evidence>
<feature type="compositionally biased region" description="Basic and acidic residues" evidence="1">
    <location>
        <begin position="82"/>
        <end position="106"/>
    </location>
</feature>
<gene>
    <name evidence="2" type="ORF">SAMN05192540_3160</name>
</gene>
<organism evidence="2 3">
    <name type="scientific">Maribacter dokdonensis</name>
    <dbReference type="NCBI Taxonomy" id="320912"/>
    <lineage>
        <taxon>Bacteria</taxon>
        <taxon>Pseudomonadati</taxon>
        <taxon>Bacteroidota</taxon>
        <taxon>Flavobacteriia</taxon>
        <taxon>Flavobacteriales</taxon>
        <taxon>Flavobacteriaceae</taxon>
        <taxon>Maribacter</taxon>
    </lineage>
</organism>
<evidence type="ECO:0000313" key="2">
    <source>
        <dbReference type="EMBL" id="SEC43318.1"/>
    </source>
</evidence>
<protein>
    <submittedName>
        <fullName evidence="2">Uncharacterized protein</fullName>
    </submittedName>
</protein>
<sequence length="247" mass="27397">MKIYTTLLLVFSWAIGQAQNTEDNITYQSIIDAEHIMVQLSTADQATMMSMLHQGFYVYFDVKGKKKKNVSIQYPINITPPERPERNERDSNTRKKTDEQERKGPDMNKLLEEMPRTARFINFDHEEEFHLDLNNLGVTINYNFDEASKELHYHLKIPKNSIADNDTKLSKLSIGIVTTKITSETKTESPNVSFGAGGQGSGPGGGRGGQGGGPGGGGRGGSQGTPPKDQRSEEVSINIWFKADTNN</sequence>